<dbReference type="GO" id="GO:0006508">
    <property type="term" value="P:proteolysis"/>
    <property type="evidence" value="ECO:0007669"/>
    <property type="project" value="InterPro"/>
</dbReference>
<name>A0AAV9B6W5_ACOGR</name>
<reference evidence="3" key="2">
    <citation type="submission" date="2023-06" db="EMBL/GenBank/DDBJ databases">
        <authorList>
            <person name="Ma L."/>
            <person name="Liu K.-W."/>
            <person name="Li Z."/>
            <person name="Hsiao Y.-Y."/>
            <person name="Qi Y."/>
            <person name="Fu T."/>
            <person name="Tang G."/>
            <person name="Zhang D."/>
            <person name="Sun W.-H."/>
            <person name="Liu D.-K."/>
            <person name="Li Y."/>
            <person name="Chen G.-Z."/>
            <person name="Liu X.-D."/>
            <person name="Liao X.-Y."/>
            <person name="Jiang Y.-T."/>
            <person name="Yu X."/>
            <person name="Hao Y."/>
            <person name="Huang J."/>
            <person name="Zhao X.-W."/>
            <person name="Ke S."/>
            <person name="Chen Y.-Y."/>
            <person name="Wu W.-L."/>
            <person name="Hsu J.-L."/>
            <person name="Lin Y.-F."/>
            <person name="Huang M.-D."/>
            <person name="Li C.-Y."/>
            <person name="Huang L."/>
            <person name="Wang Z.-W."/>
            <person name="Zhao X."/>
            <person name="Zhong W.-Y."/>
            <person name="Peng D.-H."/>
            <person name="Ahmad S."/>
            <person name="Lan S."/>
            <person name="Zhang J.-S."/>
            <person name="Tsai W.-C."/>
            <person name="Van De Peer Y."/>
            <person name="Liu Z.-J."/>
        </authorList>
    </citation>
    <scope>NUCLEOTIDE SEQUENCE</scope>
    <source>
        <strain evidence="3">SCP</strain>
        <tissue evidence="3">Leaves</tissue>
    </source>
</reference>
<dbReference type="Pfam" id="PF00450">
    <property type="entry name" value="Peptidase_S10"/>
    <property type="match status" value="1"/>
</dbReference>
<proteinExistence type="inferred from homology"/>
<keyword evidence="3" id="KW-0121">Carboxypeptidase</keyword>
<dbReference type="InterPro" id="IPR029058">
    <property type="entry name" value="AB_hydrolase_fold"/>
</dbReference>
<dbReference type="InterPro" id="IPR001563">
    <property type="entry name" value="Peptidase_S10"/>
</dbReference>
<dbReference type="GO" id="GO:0004185">
    <property type="term" value="F:serine-type carboxypeptidase activity"/>
    <property type="evidence" value="ECO:0007669"/>
    <property type="project" value="InterPro"/>
</dbReference>
<evidence type="ECO:0000256" key="2">
    <source>
        <dbReference type="SAM" id="SignalP"/>
    </source>
</evidence>
<keyword evidence="4" id="KW-1185">Reference proteome</keyword>
<protein>
    <submittedName>
        <fullName evidence="3">Serine carboxypeptidase-like 27</fullName>
    </submittedName>
</protein>
<evidence type="ECO:0000256" key="1">
    <source>
        <dbReference type="ARBA" id="ARBA00009431"/>
    </source>
</evidence>
<dbReference type="AlphaFoldDB" id="A0AAV9B6W5"/>
<evidence type="ECO:0000313" key="3">
    <source>
        <dbReference type="EMBL" id="KAK1272216.1"/>
    </source>
</evidence>
<dbReference type="PANTHER" id="PTHR11802:SF198">
    <property type="entry name" value="SERINE CARBOXYPEPTIDASE-LIKE 27"/>
    <property type="match status" value="1"/>
</dbReference>
<dbReference type="GO" id="GO:0005773">
    <property type="term" value="C:vacuole"/>
    <property type="evidence" value="ECO:0007669"/>
    <property type="project" value="TreeGrafter"/>
</dbReference>
<keyword evidence="2" id="KW-0732">Signal</keyword>
<comment type="caution">
    <text evidence="3">The sequence shown here is derived from an EMBL/GenBank/DDBJ whole genome shotgun (WGS) entry which is preliminary data.</text>
</comment>
<keyword evidence="3" id="KW-0378">Hydrolase</keyword>
<dbReference type="PRINTS" id="PR00724">
    <property type="entry name" value="CRBOXYPTASEC"/>
</dbReference>
<dbReference type="PANTHER" id="PTHR11802">
    <property type="entry name" value="SERINE PROTEASE FAMILY S10 SERINE CARBOXYPEPTIDASE"/>
    <property type="match status" value="1"/>
</dbReference>
<dbReference type="Proteomes" id="UP001179952">
    <property type="component" value="Unassembled WGS sequence"/>
</dbReference>
<keyword evidence="3" id="KW-0645">Protease</keyword>
<gene>
    <name evidence="3" type="ORF">QJS04_geneDACA020944</name>
</gene>
<evidence type="ECO:0000313" key="4">
    <source>
        <dbReference type="Proteomes" id="UP001179952"/>
    </source>
</evidence>
<dbReference type="Gene3D" id="3.40.50.1820">
    <property type="entry name" value="alpha/beta hydrolase"/>
    <property type="match status" value="2"/>
</dbReference>
<accession>A0AAV9B6W5</accession>
<comment type="similarity">
    <text evidence="1">Belongs to the peptidase S10 family.</text>
</comment>
<reference evidence="3" key="1">
    <citation type="journal article" date="2023" name="Nat. Commun.">
        <title>Diploid and tetraploid genomes of Acorus and the evolution of monocots.</title>
        <authorList>
            <person name="Ma L."/>
            <person name="Liu K.W."/>
            <person name="Li Z."/>
            <person name="Hsiao Y.Y."/>
            <person name="Qi Y."/>
            <person name="Fu T."/>
            <person name="Tang G.D."/>
            <person name="Zhang D."/>
            <person name="Sun W.H."/>
            <person name="Liu D.K."/>
            <person name="Li Y."/>
            <person name="Chen G.Z."/>
            <person name="Liu X.D."/>
            <person name="Liao X.Y."/>
            <person name="Jiang Y.T."/>
            <person name="Yu X."/>
            <person name="Hao Y."/>
            <person name="Huang J."/>
            <person name="Zhao X.W."/>
            <person name="Ke S."/>
            <person name="Chen Y.Y."/>
            <person name="Wu W.L."/>
            <person name="Hsu J.L."/>
            <person name="Lin Y.F."/>
            <person name="Huang M.D."/>
            <person name="Li C.Y."/>
            <person name="Huang L."/>
            <person name="Wang Z.W."/>
            <person name="Zhao X."/>
            <person name="Zhong W.Y."/>
            <person name="Peng D.H."/>
            <person name="Ahmad S."/>
            <person name="Lan S."/>
            <person name="Zhang J.S."/>
            <person name="Tsai W.C."/>
            <person name="Van de Peer Y."/>
            <person name="Liu Z.J."/>
        </authorList>
    </citation>
    <scope>NUCLEOTIDE SEQUENCE</scope>
    <source>
        <strain evidence="3">SCP</strain>
    </source>
</reference>
<dbReference type="SUPFAM" id="SSF53474">
    <property type="entry name" value="alpha/beta-Hydrolases"/>
    <property type="match status" value="1"/>
</dbReference>
<dbReference type="EMBL" id="JAUJYN010000005">
    <property type="protein sequence ID" value="KAK1272216.1"/>
    <property type="molecule type" value="Genomic_DNA"/>
</dbReference>
<feature type="signal peptide" evidence="2">
    <location>
        <begin position="1"/>
        <end position="27"/>
    </location>
</feature>
<organism evidence="3 4">
    <name type="scientific">Acorus gramineus</name>
    <name type="common">Dwarf sweet flag</name>
    <dbReference type="NCBI Taxonomy" id="55184"/>
    <lineage>
        <taxon>Eukaryota</taxon>
        <taxon>Viridiplantae</taxon>
        <taxon>Streptophyta</taxon>
        <taxon>Embryophyta</taxon>
        <taxon>Tracheophyta</taxon>
        <taxon>Spermatophyta</taxon>
        <taxon>Magnoliopsida</taxon>
        <taxon>Liliopsida</taxon>
        <taxon>Acoraceae</taxon>
        <taxon>Acorus</taxon>
    </lineage>
</organism>
<sequence>MDRILFCSFSLALCLIWVSPKIAGVSCSSIADQEKDRIFSLPGQPPNVGFSQYSGYVTVDHLAGRALFYWLAEAPTHRASTSPLVLWLNGGPGCSSVAYGASEELGPFRIHPDGATLFLNPYAWNSAANLLFLESPAGVGFSYSNTSSDLHNSGDQRTGHYVPQLSQIVYRRNKGIQNPIINFKGFMVGNAVTDDFHDYVGTFEYWWTHGLISDSTYHKLRTTCDFQLSMHPSDECEKILDVADSEQGNIDPYSIYTRPCNDTSSLRRNLRGHFVSS</sequence>
<feature type="chain" id="PRO_5043911397" evidence="2">
    <location>
        <begin position="28"/>
        <end position="277"/>
    </location>
</feature>